<keyword evidence="2" id="KW-0418">Kinase</keyword>
<dbReference type="PROSITE" id="PS50011">
    <property type="entry name" value="PROTEIN_KINASE_DOM"/>
    <property type="match status" value="1"/>
</dbReference>
<sequence>APYFTRPQSGVNHYVFDLATVLPFKKQSQPASRAEISNSVKNTEGGQGGYGTVRRTTLHLSHHHFSDYGTSSEPGVVAIKQLDSHNRADFQKEIDALLPFSHRNDKQLVKLLATYEVLDDNVSTFYLIFPWAEANLRSLWHTHEKGGDTVYNLHWISGQALAIAKALEYMHEDYAKTFSDDPNSFDKQRFGRHGDIKAANFLVFQRNKEVLIFLADFGLSRFYRQKTRSMEPPKAMSPSYRPPECDTTGGTLSRKSDIWSLGAFFLEFLTWYLKGWKGVSIEFPDFREAPDLEDGRGLVSDIFFTIRVEGNIKTAVVKEKVHRWISRLHSSKASTQFVHDMLDLVQEKMLVVDKEKRITAGDLRKALQSIHEKCEKKENYLTPGRPYDEKKAK</sequence>
<evidence type="ECO:0000313" key="3">
    <source>
        <dbReference type="Proteomes" id="UP000777438"/>
    </source>
</evidence>
<dbReference type="SUPFAM" id="SSF56112">
    <property type="entry name" value="Protein kinase-like (PK-like)"/>
    <property type="match status" value="1"/>
</dbReference>
<dbReference type="EMBL" id="JAGPYM010000018">
    <property type="protein sequence ID" value="KAH6885428.1"/>
    <property type="molecule type" value="Genomic_DNA"/>
</dbReference>
<evidence type="ECO:0000313" key="2">
    <source>
        <dbReference type="EMBL" id="KAH6885428.1"/>
    </source>
</evidence>
<dbReference type="OrthoDB" id="4062651at2759"/>
<dbReference type="Pfam" id="PF00069">
    <property type="entry name" value="Pkinase"/>
    <property type="match status" value="1"/>
</dbReference>
<dbReference type="Gene3D" id="3.30.200.20">
    <property type="entry name" value="Phosphorylase Kinase, domain 1"/>
    <property type="match status" value="1"/>
</dbReference>
<name>A0A9P8VZY0_9HYPO</name>
<dbReference type="Proteomes" id="UP000777438">
    <property type="component" value="Unassembled WGS sequence"/>
</dbReference>
<dbReference type="Gene3D" id="1.10.510.10">
    <property type="entry name" value="Transferase(Phosphotransferase) domain 1"/>
    <property type="match status" value="1"/>
</dbReference>
<dbReference type="GO" id="GO:0005524">
    <property type="term" value="F:ATP binding"/>
    <property type="evidence" value="ECO:0007669"/>
    <property type="project" value="InterPro"/>
</dbReference>
<dbReference type="AlphaFoldDB" id="A0A9P8VZY0"/>
<dbReference type="InterPro" id="IPR011009">
    <property type="entry name" value="Kinase-like_dom_sf"/>
</dbReference>
<dbReference type="PANTHER" id="PTHR24359:SF37">
    <property type="entry name" value="PROTEIN KINASE DOMAIN-CONTAINING PROTEIN"/>
    <property type="match status" value="1"/>
</dbReference>
<dbReference type="SMART" id="SM00220">
    <property type="entry name" value="S_TKc"/>
    <property type="match status" value="1"/>
</dbReference>
<comment type="caution">
    <text evidence="2">The sequence shown here is derived from an EMBL/GenBank/DDBJ whole genome shotgun (WGS) entry which is preliminary data.</text>
</comment>
<gene>
    <name evidence="2" type="ORF">B0T10DRAFT_95545</name>
</gene>
<protein>
    <submittedName>
        <fullName evidence="2">Kinase-like domain-containing protein</fullName>
    </submittedName>
</protein>
<dbReference type="InterPro" id="IPR000719">
    <property type="entry name" value="Prot_kinase_dom"/>
</dbReference>
<dbReference type="PANTHER" id="PTHR24359">
    <property type="entry name" value="SERINE/THREONINE-PROTEIN KINASE SBK1"/>
    <property type="match status" value="1"/>
</dbReference>
<dbReference type="CDD" id="cd00180">
    <property type="entry name" value="PKc"/>
    <property type="match status" value="1"/>
</dbReference>
<evidence type="ECO:0000259" key="1">
    <source>
        <dbReference type="PROSITE" id="PS50011"/>
    </source>
</evidence>
<keyword evidence="3" id="KW-1185">Reference proteome</keyword>
<feature type="non-terminal residue" evidence="2">
    <location>
        <position position="1"/>
    </location>
</feature>
<accession>A0A9P8VZY0</accession>
<proteinExistence type="predicted"/>
<dbReference type="GO" id="GO:0004674">
    <property type="term" value="F:protein serine/threonine kinase activity"/>
    <property type="evidence" value="ECO:0007669"/>
    <property type="project" value="TreeGrafter"/>
</dbReference>
<organism evidence="2 3">
    <name type="scientific">Thelonectria olida</name>
    <dbReference type="NCBI Taxonomy" id="1576542"/>
    <lineage>
        <taxon>Eukaryota</taxon>
        <taxon>Fungi</taxon>
        <taxon>Dikarya</taxon>
        <taxon>Ascomycota</taxon>
        <taxon>Pezizomycotina</taxon>
        <taxon>Sordariomycetes</taxon>
        <taxon>Hypocreomycetidae</taxon>
        <taxon>Hypocreales</taxon>
        <taxon>Nectriaceae</taxon>
        <taxon>Thelonectria</taxon>
    </lineage>
</organism>
<keyword evidence="2" id="KW-0808">Transferase</keyword>
<feature type="domain" description="Protein kinase" evidence="1">
    <location>
        <begin position="39"/>
        <end position="374"/>
    </location>
</feature>
<reference evidence="2 3" key="1">
    <citation type="journal article" date="2021" name="Nat. Commun.">
        <title>Genetic determinants of endophytism in the Arabidopsis root mycobiome.</title>
        <authorList>
            <person name="Mesny F."/>
            <person name="Miyauchi S."/>
            <person name="Thiergart T."/>
            <person name="Pickel B."/>
            <person name="Atanasova L."/>
            <person name="Karlsson M."/>
            <person name="Huettel B."/>
            <person name="Barry K.W."/>
            <person name="Haridas S."/>
            <person name="Chen C."/>
            <person name="Bauer D."/>
            <person name="Andreopoulos W."/>
            <person name="Pangilinan J."/>
            <person name="LaButti K."/>
            <person name="Riley R."/>
            <person name="Lipzen A."/>
            <person name="Clum A."/>
            <person name="Drula E."/>
            <person name="Henrissat B."/>
            <person name="Kohler A."/>
            <person name="Grigoriev I.V."/>
            <person name="Martin F.M."/>
            <person name="Hacquard S."/>
        </authorList>
    </citation>
    <scope>NUCLEOTIDE SEQUENCE [LARGE SCALE GENOMIC DNA]</scope>
    <source>
        <strain evidence="2 3">MPI-CAGE-CH-0241</strain>
    </source>
</reference>